<evidence type="ECO:0000313" key="3">
    <source>
        <dbReference type="EMBL" id="MDF8262815.1"/>
    </source>
</evidence>
<evidence type="ECO:0000259" key="2">
    <source>
        <dbReference type="Pfam" id="PF04069"/>
    </source>
</evidence>
<dbReference type="RefSeq" id="WP_277190602.1">
    <property type="nucleotide sequence ID" value="NZ_JAROAV010000004.1"/>
</dbReference>
<gene>
    <name evidence="3" type="ORF">P4R38_00975</name>
</gene>
<sequence>MKRTLMALAAVVTLTVTGCGGGDDNPLQSGTGGGAGGGSASSGAGGGSAPAGAIKVGAADFPESQLLAQLYAGALKAKGVNASATDPIGAREAYLTALKDGSIQVMPEYTGSLLTYLDKSATAKDPDQVYAALKTKLPANQVVLDKSAAEDKNSMVVSKKTADKYQLKSIADLAKHQNDITVAAPPEFKGREQGLVGLKSAYGFTPKSFRPLKSSAVVQALKNGQADAANIFSTDPAIAENNFVVLDDPKKLFGSDNIVPLVAKANESQVSAALNAVQAKLTTQNLSEMLKQVTVDKKDPDKVAEDFLKQQGLA</sequence>
<dbReference type="Proteomes" id="UP001528912">
    <property type="component" value="Unassembled WGS sequence"/>
</dbReference>
<dbReference type="EMBL" id="JAROAV010000004">
    <property type="protein sequence ID" value="MDF8262815.1"/>
    <property type="molecule type" value="Genomic_DNA"/>
</dbReference>
<name>A0ABT6C2A3_9MICO</name>
<accession>A0ABT6C2A3</accession>
<organism evidence="3 4">
    <name type="scientific">Luteipulveratus flavus</name>
    <dbReference type="NCBI Taxonomy" id="3031728"/>
    <lineage>
        <taxon>Bacteria</taxon>
        <taxon>Bacillati</taxon>
        <taxon>Actinomycetota</taxon>
        <taxon>Actinomycetes</taxon>
        <taxon>Micrococcales</taxon>
        <taxon>Dermacoccaceae</taxon>
        <taxon>Luteipulveratus</taxon>
    </lineage>
</organism>
<feature type="region of interest" description="Disordered" evidence="1">
    <location>
        <begin position="22"/>
        <end position="43"/>
    </location>
</feature>
<comment type="caution">
    <text evidence="3">The sequence shown here is derived from an EMBL/GenBank/DDBJ whole genome shotgun (WGS) entry which is preliminary data.</text>
</comment>
<evidence type="ECO:0000313" key="4">
    <source>
        <dbReference type="Proteomes" id="UP001528912"/>
    </source>
</evidence>
<keyword evidence="4" id="KW-1185">Reference proteome</keyword>
<dbReference type="PROSITE" id="PS51257">
    <property type="entry name" value="PROKAR_LIPOPROTEIN"/>
    <property type="match status" value="1"/>
</dbReference>
<dbReference type="CDD" id="cd13606">
    <property type="entry name" value="PBP2_ProX_like"/>
    <property type="match status" value="1"/>
</dbReference>
<reference evidence="3 4" key="1">
    <citation type="submission" date="2023-03" db="EMBL/GenBank/DDBJ databases">
        <title>YIM 133296 draft genome.</title>
        <authorList>
            <person name="Xiong L."/>
        </authorList>
    </citation>
    <scope>NUCLEOTIDE SEQUENCE [LARGE SCALE GENOMIC DNA]</scope>
    <source>
        <strain evidence="3 4">YIM 133296</strain>
    </source>
</reference>
<dbReference type="Pfam" id="PF04069">
    <property type="entry name" value="OpuAC"/>
    <property type="match status" value="1"/>
</dbReference>
<proteinExistence type="predicted"/>
<protein>
    <submittedName>
        <fullName evidence="3">ABC transporter substrate-binding protein</fullName>
    </submittedName>
</protein>
<evidence type="ECO:0000256" key="1">
    <source>
        <dbReference type="SAM" id="MobiDB-lite"/>
    </source>
</evidence>
<dbReference type="SUPFAM" id="SSF53850">
    <property type="entry name" value="Periplasmic binding protein-like II"/>
    <property type="match status" value="1"/>
</dbReference>
<dbReference type="Gene3D" id="3.40.190.120">
    <property type="entry name" value="Osmoprotection protein (prox), domain 2"/>
    <property type="match status" value="1"/>
</dbReference>
<dbReference type="Gene3D" id="3.40.190.10">
    <property type="entry name" value="Periplasmic binding protein-like II"/>
    <property type="match status" value="1"/>
</dbReference>
<feature type="compositionally biased region" description="Gly residues" evidence="1">
    <location>
        <begin position="30"/>
        <end position="43"/>
    </location>
</feature>
<feature type="domain" description="ABC-type glycine betaine transport system substrate-binding" evidence="2">
    <location>
        <begin position="53"/>
        <end position="310"/>
    </location>
</feature>
<dbReference type="InterPro" id="IPR007210">
    <property type="entry name" value="ABC_Gly_betaine_transp_sub-bd"/>
</dbReference>